<evidence type="ECO:0000313" key="2">
    <source>
        <dbReference type="Proteomes" id="UP000688137"/>
    </source>
</evidence>
<keyword evidence="2" id="KW-1185">Reference proteome</keyword>
<dbReference type="EMBL" id="CAJJDM010000085">
    <property type="protein sequence ID" value="CAD8088864.1"/>
    <property type="molecule type" value="Genomic_DNA"/>
</dbReference>
<gene>
    <name evidence="1" type="ORF">PPRIM_AZ9-3.1.T0820119</name>
</gene>
<accession>A0A8S1NQA5</accession>
<proteinExistence type="predicted"/>
<sequence>MKTFKYIIDARIFSFKQTFQLNYCSECYIPNLPVNKLLEKIMQGLILIESYSQMVSVKNLFYYLICSKHKLSNKYFKDLNMKSIYKNQNLLYSNLLNIFFQNIKLHLLIFQIQPKILAHFRRLIILQIKSEILAKIKKKLPEDTKSQVEQKINEKVKEINCYLTQLF</sequence>
<name>A0A8S1NQA5_PARPR</name>
<organism evidence="1 2">
    <name type="scientific">Paramecium primaurelia</name>
    <dbReference type="NCBI Taxonomy" id="5886"/>
    <lineage>
        <taxon>Eukaryota</taxon>
        <taxon>Sar</taxon>
        <taxon>Alveolata</taxon>
        <taxon>Ciliophora</taxon>
        <taxon>Intramacronucleata</taxon>
        <taxon>Oligohymenophorea</taxon>
        <taxon>Peniculida</taxon>
        <taxon>Parameciidae</taxon>
        <taxon>Paramecium</taxon>
    </lineage>
</organism>
<dbReference type="AlphaFoldDB" id="A0A8S1NQA5"/>
<dbReference type="Proteomes" id="UP000688137">
    <property type="component" value="Unassembled WGS sequence"/>
</dbReference>
<comment type="caution">
    <text evidence="1">The sequence shown here is derived from an EMBL/GenBank/DDBJ whole genome shotgun (WGS) entry which is preliminary data.</text>
</comment>
<reference evidence="1" key="1">
    <citation type="submission" date="2021-01" db="EMBL/GenBank/DDBJ databases">
        <authorList>
            <consortium name="Genoscope - CEA"/>
            <person name="William W."/>
        </authorList>
    </citation>
    <scope>NUCLEOTIDE SEQUENCE</scope>
</reference>
<protein>
    <submittedName>
        <fullName evidence="1">Uncharacterized protein</fullName>
    </submittedName>
</protein>
<evidence type="ECO:0000313" key="1">
    <source>
        <dbReference type="EMBL" id="CAD8088864.1"/>
    </source>
</evidence>